<dbReference type="GO" id="GO:0016020">
    <property type="term" value="C:membrane"/>
    <property type="evidence" value="ECO:0007669"/>
    <property type="project" value="UniProtKB-SubCell"/>
</dbReference>
<keyword evidence="10" id="KW-1185">Reference proteome</keyword>
<dbReference type="Proteomes" id="UP000054302">
    <property type="component" value="Unassembled WGS sequence"/>
</dbReference>
<name>A0A0D1X489_EXOME</name>
<dbReference type="PANTHER" id="PTHR43791:SF52">
    <property type="entry name" value="TRANSPORTER, PUTATIVE (AFU_ORTHOLOGUE AFUA_1G11820)-RELATED"/>
    <property type="match status" value="1"/>
</dbReference>
<feature type="domain" description="Major facilitator superfamily (MFS) profile" evidence="8">
    <location>
        <begin position="56"/>
        <end position="503"/>
    </location>
</feature>
<dbReference type="FunFam" id="1.20.1250.20:FF:000034">
    <property type="entry name" value="MFS general substrate transporter"/>
    <property type="match status" value="1"/>
</dbReference>
<evidence type="ECO:0000256" key="5">
    <source>
        <dbReference type="ARBA" id="ARBA00023136"/>
    </source>
</evidence>
<comment type="subcellular location">
    <subcellularLocation>
        <location evidence="1">Membrane</location>
        <topology evidence="1">Multi-pass membrane protein</topology>
    </subcellularLocation>
</comment>
<evidence type="ECO:0000256" key="6">
    <source>
        <dbReference type="SAM" id="MobiDB-lite"/>
    </source>
</evidence>
<dbReference type="InterPro" id="IPR011701">
    <property type="entry name" value="MFS"/>
</dbReference>
<dbReference type="OMA" id="FFEAGIV"/>
<dbReference type="PROSITE" id="PS50850">
    <property type="entry name" value="MFS"/>
    <property type="match status" value="1"/>
</dbReference>
<evidence type="ECO:0000313" key="9">
    <source>
        <dbReference type="EMBL" id="KIV96580.1"/>
    </source>
</evidence>
<dbReference type="AlphaFoldDB" id="A0A0D1X489"/>
<evidence type="ECO:0000256" key="1">
    <source>
        <dbReference type="ARBA" id="ARBA00004141"/>
    </source>
</evidence>
<feature type="transmembrane region" description="Helical" evidence="7">
    <location>
        <begin position="52"/>
        <end position="69"/>
    </location>
</feature>
<keyword evidence="4 7" id="KW-1133">Transmembrane helix</keyword>
<dbReference type="InterPro" id="IPR036259">
    <property type="entry name" value="MFS_trans_sf"/>
</dbReference>
<feature type="transmembrane region" description="Helical" evidence="7">
    <location>
        <begin position="285"/>
        <end position="312"/>
    </location>
</feature>
<dbReference type="EMBL" id="KN847520">
    <property type="protein sequence ID" value="KIV96580.1"/>
    <property type="molecule type" value="Genomic_DNA"/>
</dbReference>
<keyword evidence="3 7" id="KW-0812">Transmembrane</keyword>
<dbReference type="GO" id="GO:0022857">
    <property type="term" value="F:transmembrane transporter activity"/>
    <property type="evidence" value="ECO:0007669"/>
    <property type="project" value="InterPro"/>
</dbReference>
<feature type="transmembrane region" description="Helical" evidence="7">
    <location>
        <begin position="182"/>
        <end position="203"/>
    </location>
</feature>
<accession>A0A0D1X489</accession>
<feature type="transmembrane region" description="Helical" evidence="7">
    <location>
        <begin position="324"/>
        <end position="344"/>
    </location>
</feature>
<feature type="transmembrane region" description="Helical" evidence="7">
    <location>
        <begin position="378"/>
        <end position="400"/>
    </location>
</feature>
<evidence type="ECO:0000256" key="3">
    <source>
        <dbReference type="ARBA" id="ARBA00022692"/>
    </source>
</evidence>
<sequence length="503" mass="56119">MAATKNEQGVPLEENYSDTLPEKQISSKEDPLDESTVVDYDEKSQKRLRRRLDVRVVPPLFALFFVSFLDRGNIGNARIQGLEESLNMQGQDYAIALFIFFIPYILFEVPSNILLKRLNPNVWLSFIVTMWGCVTIGQGLVRNHAGLVGLRAVLGIFEAGLFPGGSFVLSRYYARSEMQWRFSLFVSSTTIAGAFGGLFAYALAKMDGVGGYEGWRWIFIMEGILTVIIGLLAYVWVPNWPEKVRWLSSTEKSMIARKLDLDAGGGAARMDRLNKKSAMRIAKDWKIYVGIIIHIGCTNSAYSMAFFLPTVINQMGYSAEQAQLYVIPVYLVATVVTLSAAVLTDRYNSRYIVTMIALTVGMVGYAVLLAGTSIPVRGRYAACFLTVSASFTALPVSLAWCNFQVSGHYKRAITAAMIIGFGNTGGFVGSNVWLPREAPTFRTGVAVCLGLFFMSAIFSTVYYLGLRAENARRDRGERDYRYTEEADELDNMGDDHPTWRYIL</sequence>
<feature type="region of interest" description="Disordered" evidence="6">
    <location>
        <begin position="1"/>
        <end position="36"/>
    </location>
</feature>
<feature type="transmembrane region" description="Helical" evidence="7">
    <location>
        <begin position="93"/>
        <end position="115"/>
    </location>
</feature>
<gene>
    <name evidence="9" type="ORF">PV10_00425</name>
</gene>
<dbReference type="VEuPathDB" id="FungiDB:PV10_00425"/>
<feature type="transmembrane region" description="Helical" evidence="7">
    <location>
        <begin position="147"/>
        <end position="170"/>
    </location>
</feature>
<feature type="transmembrane region" description="Helical" evidence="7">
    <location>
        <begin position="351"/>
        <end position="372"/>
    </location>
</feature>
<evidence type="ECO:0000313" key="10">
    <source>
        <dbReference type="Proteomes" id="UP000054302"/>
    </source>
</evidence>
<feature type="transmembrane region" description="Helical" evidence="7">
    <location>
        <begin position="412"/>
        <end position="434"/>
    </location>
</feature>
<dbReference type="OrthoDB" id="19923at2759"/>
<dbReference type="HOGENOM" id="CLU_001265_0_1_1"/>
<dbReference type="PANTHER" id="PTHR43791">
    <property type="entry name" value="PERMEASE-RELATED"/>
    <property type="match status" value="1"/>
</dbReference>
<proteinExistence type="predicted"/>
<dbReference type="Gene3D" id="1.20.1250.20">
    <property type="entry name" value="MFS general substrate transporter like domains"/>
    <property type="match status" value="2"/>
</dbReference>
<dbReference type="SUPFAM" id="SSF103473">
    <property type="entry name" value="MFS general substrate transporter"/>
    <property type="match status" value="1"/>
</dbReference>
<reference evidence="9 10" key="1">
    <citation type="submission" date="2015-01" db="EMBL/GenBank/DDBJ databases">
        <title>The Genome Sequence of Exophiala mesophila CBS40295.</title>
        <authorList>
            <consortium name="The Broad Institute Genomics Platform"/>
            <person name="Cuomo C."/>
            <person name="de Hoog S."/>
            <person name="Gorbushina A."/>
            <person name="Stielow B."/>
            <person name="Teixiera M."/>
            <person name="Abouelleil A."/>
            <person name="Chapman S.B."/>
            <person name="Priest M."/>
            <person name="Young S.K."/>
            <person name="Wortman J."/>
            <person name="Nusbaum C."/>
            <person name="Birren B."/>
        </authorList>
    </citation>
    <scope>NUCLEOTIDE SEQUENCE [LARGE SCALE GENOMIC DNA]</scope>
    <source>
        <strain evidence="9 10">CBS 40295</strain>
    </source>
</reference>
<keyword evidence="5 7" id="KW-0472">Membrane</keyword>
<evidence type="ECO:0000256" key="7">
    <source>
        <dbReference type="SAM" id="Phobius"/>
    </source>
</evidence>
<evidence type="ECO:0000259" key="8">
    <source>
        <dbReference type="PROSITE" id="PS50850"/>
    </source>
</evidence>
<evidence type="ECO:0000256" key="4">
    <source>
        <dbReference type="ARBA" id="ARBA00022989"/>
    </source>
</evidence>
<feature type="transmembrane region" description="Helical" evidence="7">
    <location>
        <begin position="122"/>
        <end position="141"/>
    </location>
</feature>
<feature type="transmembrane region" description="Helical" evidence="7">
    <location>
        <begin position="440"/>
        <end position="465"/>
    </location>
</feature>
<protein>
    <recommendedName>
        <fullName evidence="8">Major facilitator superfamily (MFS) profile domain-containing protein</fullName>
    </recommendedName>
</protein>
<feature type="transmembrane region" description="Helical" evidence="7">
    <location>
        <begin position="215"/>
        <end position="237"/>
    </location>
</feature>
<keyword evidence="2" id="KW-0813">Transport</keyword>
<evidence type="ECO:0000256" key="2">
    <source>
        <dbReference type="ARBA" id="ARBA00022448"/>
    </source>
</evidence>
<dbReference type="GeneID" id="27318270"/>
<organism evidence="9 10">
    <name type="scientific">Exophiala mesophila</name>
    <name type="common">Black yeast-like fungus</name>
    <dbReference type="NCBI Taxonomy" id="212818"/>
    <lineage>
        <taxon>Eukaryota</taxon>
        <taxon>Fungi</taxon>
        <taxon>Dikarya</taxon>
        <taxon>Ascomycota</taxon>
        <taxon>Pezizomycotina</taxon>
        <taxon>Eurotiomycetes</taxon>
        <taxon>Chaetothyriomycetidae</taxon>
        <taxon>Chaetothyriales</taxon>
        <taxon>Herpotrichiellaceae</taxon>
        <taxon>Exophiala</taxon>
    </lineage>
</organism>
<dbReference type="InterPro" id="IPR020846">
    <property type="entry name" value="MFS_dom"/>
</dbReference>
<dbReference type="RefSeq" id="XP_016228154.1">
    <property type="nucleotide sequence ID" value="XM_016364505.1"/>
</dbReference>
<dbReference type="FunFam" id="1.20.1250.20:FF:000013">
    <property type="entry name" value="MFS general substrate transporter"/>
    <property type="match status" value="1"/>
</dbReference>
<dbReference type="Pfam" id="PF07690">
    <property type="entry name" value="MFS_1"/>
    <property type="match status" value="1"/>
</dbReference>